<dbReference type="OrthoDB" id="318346at2157"/>
<organism evidence="3 4">
    <name type="scientific">Natronoarchaeum philippinense</name>
    <dbReference type="NCBI Taxonomy" id="558529"/>
    <lineage>
        <taxon>Archaea</taxon>
        <taxon>Methanobacteriati</taxon>
        <taxon>Methanobacteriota</taxon>
        <taxon>Stenosarchaea group</taxon>
        <taxon>Halobacteria</taxon>
        <taxon>Halobacteriales</taxon>
        <taxon>Natronoarchaeaceae</taxon>
    </lineage>
</organism>
<dbReference type="AlphaFoldDB" id="A0A285NSZ0"/>
<dbReference type="InterPro" id="IPR007527">
    <property type="entry name" value="Znf_SWIM"/>
</dbReference>
<evidence type="ECO:0000259" key="2">
    <source>
        <dbReference type="PROSITE" id="PS50966"/>
    </source>
</evidence>
<dbReference type="Proteomes" id="UP000219453">
    <property type="component" value="Unassembled WGS sequence"/>
</dbReference>
<dbReference type="EMBL" id="OBEJ01000002">
    <property type="protein sequence ID" value="SNZ12087.1"/>
    <property type="molecule type" value="Genomic_DNA"/>
</dbReference>
<gene>
    <name evidence="3" type="ORF">SAMN06269185_1489</name>
</gene>
<keyword evidence="1" id="KW-0863">Zinc-finger</keyword>
<keyword evidence="1" id="KW-0479">Metal-binding</keyword>
<name>A0A285NSZ0_NATPI</name>
<evidence type="ECO:0000256" key="1">
    <source>
        <dbReference type="PROSITE-ProRule" id="PRU00325"/>
    </source>
</evidence>
<protein>
    <recommendedName>
        <fullName evidence="2">SWIM-type domain-containing protein</fullName>
    </recommendedName>
</protein>
<dbReference type="RefSeq" id="WP_097008468.1">
    <property type="nucleotide sequence ID" value="NZ_OBEJ01000002.1"/>
</dbReference>
<evidence type="ECO:0000313" key="3">
    <source>
        <dbReference type="EMBL" id="SNZ12087.1"/>
    </source>
</evidence>
<dbReference type="GO" id="GO:0008270">
    <property type="term" value="F:zinc ion binding"/>
    <property type="evidence" value="ECO:0007669"/>
    <property type="project" value="UniProtKB-KW"/>
</dbReference>
<reference evidence="3 4" key="1">
    <citation type="submission" date="2017-09" db="EMBL/GenBank/DDBJ databases">
        <authorList>
            <person name="Ehlers B."/>
            <person name="Leendertz F.H."/>
        </authorList>
    </citation>
    <scope>NUCLEOTIDE SEQUENCE [LARGE SCALE GENOMIC DNA]</scope>
    <source>
        <strain evidence="3 4">DSM 27208</strain>
    </source>
</reference>
<accession>A0A285NSZ0</accession>
<keyword evidence="1" id="KW-0862">Zinc</keyword>
<dbReference type="PROSITE" id="PS50966">
    <property type="entry name" value="ZF_SWIM"/>
    <property type="match status" value="1"/>
</dbReference>
<keyword evidence="4" id="KW-1185">Reference proteome</keyword>
<proteinExistence type="predicted"/>
<sequence>MSLGVEQAAASIERQLGEPPRLRFPTDWTLSASWERAQREHDTGGPVSPAERVVLLSEGKPHRVLFAIYDGALRAECDCDGFRYRGWCAHVASCWWRWVRSDLSVVDLDTGDTHVSPPWWLSVGGER</sequence>
<feature type="domain" description="SWIM-type" evidence="2">
    <location>
        <begin position="62"/>
        <end position="99"/>
    </location>
</feature>
<evidence type="ECO:0000313" key="4">
    <source>
        <dbReference type="Proteomes" id="UP000219453"/>
    </source>
</evidence>